<accession>A0AAW0Z9E9</accession>
<reference evidence="1 2" key="1">
    <citation type="submission" date="2024-05" db="EMBL/GenBank/DDBJ databases">
        <title>The nuclear and mitochondrial genome assemblies of Tetragonisca angustula (Apidae: Meliponini), a tiny yet remarkable pollinator in the Neotropics.</title>
        <authorList>
            <person name="Ferrari R."/>
            <person name="Ricardo P.C."/>
            <person name="Dias F.C."/>
            <person name="Araujo N.S."/>
            <person name="Soares D.O."/>
            <person name="Zhou Q.-S."/>
            <person name="Zhu C.-D."/>
            <person name="Coutinho L."/>
            <person name="Airas M.C."/>
            <person name="Batista T.M."/>
        </authorList>
    </citation>
    <scope>NUCLEOTIDE SEQUENCE [LARGE SCALE GENOMIC DNA]</scope>
    <source>
        <strain evidence="1">ASF017062</strain>
        <tissue evidence="1">Abdomen</tissue>
    </source>
</reference>
<gene>
    <name evidence="1" type="ORF">QLX08_011169</name>
</gene>
<organism evidence="1 2">
    <name type="scientific">Tetragonisca angustula</name>
    <dbReference type="NCBI Taxonomy" id="166442"/>
    <lineage>
        <taxon>Eukaryota</taxon>
        <taxon>Metazoa</taxon>
        <taxon>Ecdysozoa</taxon>
        <taxon>Arthropoda</taxon>
        <taxon>Hexapoda</taxon>
        <taxon>Insecta</taxon>
        <taxon>Pterygota</taxon>
        <taxon>Neoptera</taxon>
        <taxon>Endopterygota</taxon>
        <taxon>Hymenoptera</taxon>
        <taxon>Apocrita</taxon>
        <taxon>Aculeata</taxon>
        <taxon>Apoidea</taxon>
        <taxon>Anthophila</taxon>
        <taxon>Apidae</taxon>
        <taxon>Tetragonisca</taxon>
    </lineage>
</organism>
<evidence type="ECO:0000313" key="1">
    <source>
        <dbReference type="EMBL" id="KAK9294100.1"/>
    </source>
</evidence>
<proteinExistence type="predicted"/>
<protein>
    <submittedName>
        <fullName evidence="1">Uncharacterized protein</fullName>
    </submittedName>
</protein>
<keyword evidence="2" id="KW-1185">Reference proteome</keyword>
<dbReference type="EMBL" id="JAWNGG020000348">
    <property type="protein sequence ID" value="KAK9294100.1"/>
    <property type="molecule type" value="Genomic_DNA"/>
</dbReference>
<sequence length="149" mass="16747">MNETYPNISVNGVRLSSDSSSWGTSIDQKYRKSTGVRARARQRLVVSELVRIVSTQGQWNVLVYELSATVIHLVARHAFVADISVWFAGKSYHGKRGKNRSATTDEFSRPEIPLSLVTHRENENIGKKRNASRPLSVTTWRIAFAQSDS</sequence>
<evidence type="ECO:0000313" key="2">
    <source>
        <dbReference type="Proteomes" id="UP001432146"/>
    </source>
</evidence>
<comment type="caution">
    <text evidence="1">The sequence shown here is derived from an EMBL/GenBank/DDBJ whole genome shotgun (WGS) entry which is preliminary data.</text>
</comment>
<name>A0AAW0Z9E9_9HYME</name>
<dbReference type="AlphaFoldDB" id="A0AAW0Z9E9"/>
<dbReference type="Proteomes" id="UP001432146">
    <property type="component" value="Unassembled WGS sequence"/>
</dbReference>